<name>A0ABX5LIS9_9BACT</name>
<evidence type="ECO:0000256" key="1">
    <source>
        <dbReference type="SAM" id="MobiDB-lite"/>
    </source>
</evidence>
<sequence>MVYYIECIVTKVEQESSDSIKFYIKGCQNYAVVLKKDDKEEHKNLFFDNDFKKAIVQEADEGLKTNDPLMKDMILAAWSSNKKIRLDVEEPEAEKTKEDKSKVEKPEEGKAKADDKSLMVLISYITLKFKTT</sequence>
<dbReference type="Proteomes" id="UP000245523">
    <property type="component" value="Unassembled WGS sequence"/>
</dbReference>
<keyword evidence="3" id="KW-1185">Reference proteome</keyword>
<accession>A0ABX5LIS9</accession>
<dbReference type="EMBL" id="QGHD01000055">
    <property type="protein sequence ID" value="PWK84321.1"/>
    <property type="molecule type" value="Genomic_DNA"/>
</dbReference>
<organism evidence="2 3">
    <name type="scientific">Hallerella porci</name>
    <dbReference type="NCBI Taxonomy" id="1945871"/>
    <lineage>
        <taxon>Bacteria</taxon>
        <taxon>Pseudomonadati</taxon>
        <taxon>Fibrobacterota</taxon>
        <taxon>Fibrobacteria</taxon>
        <taxon>Fibrobacterales</taxon>
        <taxon>Fibrobacteraceae</taxon>
        <taxon>Hallerella</taxon>
    </lineage>
</organism>
<evidence type="ECO:0000313" key="2">
    <source>
        <dbReference type="EMBL" id="PWK84321.1"/>
    </source>
</evidence>
<reference evidence="2 3" key="1">
    <citation type="submission" date="2018-05" db="EMBL/GenBank/DDBJ databases">
        <title>Animal gut microbial communities from fecal samples from Wisconsin, USA.</title>
        <authorList>
            <person name="Neumann A."/>
        </authorList>
    </citation>
    <scope>NUCLEOTIDE SEQUENCE [LARGE SCALE GENOMIC DNA]</scope>
    <source>
        <strain evidence="2 3">UWS4</strain>
    </source>
</reference>
<feature type="region of interest" description="Disordered" evidence="1">
    <location>
        <begin position="89"/>
        <end position="112"/>
    </location>
</feature>
<protein>
    <submittedName>
        <fullName evidence="2">Uncharacterized protein</fullName>
    </submittedName>
</protein>
<dbReference type="RefSeq" id="WP_106200283.1">
    <property type="nucleotide sequence ID" value="NZ_JAXEIU010000028.1"/>
</dbReference>
<comment type="caution">
    <text evidence="2">The sequence shown here is derived from an EMBL/GenBank/DDBJ whole genome shotgun (WGS) entry which is preliminary data.</text>
</comment>
<proteinExistence type="predicted"/>
<gene>
    <name evidence="2" type="ORF">B0H50_1554</name>
</gene>
<evidence type="ECO:0000313" key="3">
    <source>
        <dbReference type="Proteomes" id="UP000245523"/>
    </source>
</evidence>